<evidence type="ECO:0000313" key="2">
    <source>
        <dbReference type="Proteomes" id="UP000281406"/>
    </source>
</evidence>
<dbReference type="Proteomes" id="UP000281406">
    <property type="component" value="Unassembled WGS sequence"/>
</dbReference>
<name>A0A3N0XYI1_ANAGA</name>
<gene>
    <name evidence="1" type="ORF">DPX16_6589</name>
</gene>
<sequence>MRRLIGIPLRFSLTVDGGHQPASKSWPLHLNTWDLNPDVTSMTRSERDRNTRKLIRLPARSGSIYVK</sequence>
<dbReference type="AlphaFoldDB" id="A0A3N0XYI1"/>
<keyword evidence="2" id="KW-1185">Reference proteome</keyword>
<dbReference type="EMBL" id="RJVU01057378">
    <property type="protein sequence ID" value="ROK28248.1"/>
    <property type="molecule type" value="Genomic_DNA"/>
</dbReference>
<evidence type="ECO:0000313" key="1">
    <source>
        <dbReference type="EMBL" id="ROK28248.1"/>
    </source>
</evidence>
<organism evidence="1 2">
    <name type="scientific">Anabarilius grahami</name>
    <name type="common">Kanglang fish</name>
    <name type="synonym">Barilius grahami</name>
    <dbReference type="NCBI Taxonomy" id="495550"/>
    <lineage>
        <taxon>Eukaryota</taxon>
        <taxon>Metazoa</taxon>
        <taxon>Chordata</taxon>
        <taxon>Craniata</taxon>
        <taxon>Vertebrata</taxon>
        <taxon>Euteleostomi</taxon>
        <taxon>Actinopterygii</taxon>
        <taxon>Neopterygii</taxon>
        <taxon>Teleostei</taxon>
        <taxon>Ostariophysi</taxon>
        <taxon>Cypriniformes</taxon>
        <taxon>Xenocyprididae</taxon>
        <taxon>Xenocypridinae</taxon>
        <taxon>Xenocypridinae incertae sedis</taxon>
        <taxon>Anabarilius</taxon>
    </lineage>
</organism>
<comment type="caution">
    <text evidence="1">The sequence shown here is derived from an EMBL/GenBank/DDBJ whole genome shotgun (WGS) entry which is preliminary data.</text>
</comment>
<protein>
    <submittedName>
        <fullName evidence="1">Uncharacterized protein</fullName>
    </submittedName>
</protein>
<accession>A0A3N0XYI1</accession>
<proteinExistence type="predicted"/>
<reference evidence="1 2" key="1">
    <citation type="submission" date="2018-10" db="EMBL/GenBank/DDBJ databases">
        <title>Genome assembly for a Yunnan-Guizhou Plateau 3E fish, Anabarilius grahami (Regan), and its evolutionary and genetic applications.</title>
        <authorList>
            <person name="Jiang W."/>
        </authorList>
    </citation>
    <scope>NUCLEOTIDE SEQUENCE [LARGE SCALE GENOMIC DNA]</scope>
    <source>
        <strain evidence="1">AG-KIZ</strain>
        <tissue evidence="1">Muscle</tissue>
    </source>
</reference>